<protein>
    <submittedName>
        <fullName evidence="1">Uncharacterized protein</fullName>
    </submittedName>
</protein>
<dbReference type="EMBL" id="QGKV02000297">
    <property type="protein sequence ID" value="KAF3609671.1"/>
    <property type="molecule type" value="Genomic_DNA"/>
</dbReference>
<accession>A0ABQ7F1W8</accession>
<reference evidence="1 2" key="1">
    <citation type="journal article" date="2020" name="BMC Genomics">
        <title>Intraspecific diversification of the crop wild relative Brassica cretica Lam. using demographic model selection.</title>
        <authorList>
            <person name="Kioukis A."/>
            <person name="Michalopoulou V.A."/>
            <person name="Briers L."/>
            <person name="Pirintsos S."/>
            <person name="Studholme D.J."/>
            <person name="Pavlidis P."/>
            <person name="Sarris P.F."/>
        </authorList>
    </citation>
    <scope>NUCLEOTIDE SEQUENCE [LARGE SCALE GENOMIC DNA]</scope>
    <source>
        <strain evidence="2">cv. PFS-1207/04</strain>
    </source>
</reference>
<gene>
    <name evidence="1" type="ORF">DY000_02046689</name>
</gene>
<keyword evidence="2" id="KW-1185">Reference proteome</keyword>
<comment type="caution">
    <text evidence="1">The sequence shown here is derived from an EMBL/GenBank/DDBJ whole genome shotgun (WGS) entry which is preliminary data.</text>
</comment>
<evidence type="ECO:0000313" key="1">
    <source>
        <dbReference type="EMBL" id="KAF3609671.1"/>
    </source>
</evidence>
<sequence length="143" mass="16452">MISNGSIGKRKMMMKEAEKLSWIDTTMDTHLSDPMGKHLWHAMDPQDFSPPFSKLTCLKNSQVKRVLHIVELVVKGSRGIKLEEGPEWREGKSKILFNGWTYRLIVERMVDVLSRRGCTTVHDLETERGIGIEVSRSIETREL</sequence>
<proteinExistence type="predicted"/>
<name>A0ABQ7F1W8_BRACR</name>
<organism evidence="1 2">
    <name type="scientific">Brassica cretica</name>
    <name type="common">Mustard</name>
    <dbReference type="NCBI Taxonomy" id="69181"/>
    <lineage>
        <taxon>Eukaryota</taxon>
        <taxon>Viridiplantae</taxon>
        <taxon>Streptophyta</taxon>
        <taxon>Embryophyta</taxon>
        <taxon>Tracheophyta</taxon>
        <taxon>Spermatophyta</taxon>
        <taxon>Magnoliopsida</taxon>
        <taxon>eudicotyledons</taxon>
        <taxon>Gunneridae</taxon>
        <taxon>Pentapetalae</taxon>
        <taxon>rosids</taxon>
        <taxon>malvids</taxon>
        <taxon>Brassicales</taxon>
        <taxon>Brassicaceae</taxon>
        <taxon>Brassiceae</taxon>
        <taxon>Brassica</taxon>
    </lineage>
</organism>
<dbReference type="Proteomes" id="UP000266723">
    <property type="component" value="Unassembled WGS sequence"/>
</dbReference>
<evidence type="ECO:0000313" key="2">
    <source>
        <dbReference type="Proteomes" id="UP000266723"/>
    </source>
</evidence>